<evidence type="ECO:0000313" key="10">
    <source>
        <dbReference type="EMBL" id="KAF2967705.1"/>
    </source>
</evidence>
<dbReference type="InterPro" id="IPR045863">
    <property type="entry name" value="CorA_TM1_TM2"/>
</dbReference>
<feature type="transmembrane region" description="Helical" evidence="9">
    <location>
        <begin position="1104"/>
        <end position="1122"/>
    </location>
</feature>
<dbReference type="InterPro" id="IPR002110">
    <property type="entry name" value="Ankyrin_rpt"/>
</dbReference>
<dbReference type="Pfam" id="PF00023">
    <property type="entry name" value="Ank"/>
    <property type="match status" value="3"/>
</dbReference>
<keyword evidence="6 9" id="KW-0472">Membrane</keyword>
<feature type="repeat" description="ANK" evidence="7">
    <location>
        <begin position="87"/>
        <end position="119"/>
    </location>
</feature>
<evidence type="ECO:0000256" key="4">
    <source>
        <dbReference type="ARBA" id="ARBA00022989"/>
    </source>
</evidence>
<dbReference type="Gene3D" id="1.20.58.340">
    <property type="entry name" value="Magnesium transport protein CorA, transmembrane region"/>
    <property type="match status" value="1"/>
</dbReference>
<reference evidence="10 11" key="1">
    <citation type="submission" date="2019-12" db="EMBL/GenBank/DDBJ databases">
        <title>Draft genome sequence of the ascomycete Xylaria multiplex DSM 110363.</title>
        <authorList>
            <person name="Buettner E."/>
            <person name="Kellner H."/>
        </authorList>
    </citation>
    <scope>NUCLEOTIDE SEQUENCE [LARGE SCALE GENOMIC DNA]</scope>
    <source>
        <strain evidence="10 11">DSM 110363</strain>
    </source>
</reference>
<feature type="repeat" description="ANK" evidence="7">
    <location>
        <begin position="255"/>
        <end position="287"/>
    </location>
</feature>
<feature type="repeat" description="ANK" evidence="7">
    <location>
        <begin position="222"/>
        <end position="254"/>
    </location>
</feature>
<dbReference type="Gene3D" id="1.25.40.20">
    <property type="entry name" value="Ankyrin repeat-containing domain"/>
    <property type="match status" value="3"/>
</dbReference>
<organism evidence="10 11">
    <name type="scientific">Xylaria multiplex</name>
    <dbReference type="NCBI Taxonomy" id="323545"/>
    <lineage>
        <taxon>Eukaryota</taxon>
        <taxon>Fungi</taxon>
        <taxon>Dikarya</taxon>
        <taxon>Ascomycota</taxon>
        <taxon>Pezizomycotina</taxon>
        <taxon>Sordariomycetes</taxon>
        <taxon>Xylariomycetidae</taxon>
        <taxon>Xylariales</taxon>
        <taxon>Xylariaceae</taxon>
        <taxon>Xylaria</taxon>
    </lineage>
</organism>
<dbReference type="OrthoDB" id="341259at2759"/>
<feature type="region of interest" description="Disordered" evidence="8">
    <location>
        <begin position="915"/>
        <end position="938"/>
    </location>
</feature>
<feature type="repeat" description="ANK" evidence="7">
    <location>
        <begin position="428"/>
        <end position="460"/>
    </location>
</feature>
<accession>A0A7C8IS46</accession>
<dbReference type="PANTHER" id="PTHR24178:SF9">
    <property type="entry name" value="ANK_REP_REGION DOMAIN-CONTAINING PROTEIN"/>
    <property type="match status" value="1"/>
</dbReference>
<evidence type="ECO:0000313" key="11">
    <source>
        <dbReference type="Proteomes" id="UP000481858"/>
    </source>
</evidence>
<feature type="transmembrane region" description="Helical" evidence="9">
    <location>
        <begin position="1292"/>
        <end position="1313"/>
    </location>
</feature>
<evidence type="ECO:0000256" key="7">
    <source>
        <dbReference type="PROSITE-ProRule" id="PRU00023"/>
    </source>
</evidence>
<gene>
    <name evidence="10" type="ORF">GQX73_g5886</name>
</gene>
<feature type="region of interest" description="Disordered" evidence="8">
    <location>
        <begin position="1"/>
        <end position="42"/>
    </location>
</feature>
<dbReference type="Proteomes" id="UP000481858">
    <property type="component" value="Unassembled WGS sequence"/>
</dbReference>
<feature type="repeat" description="ANK" evidence="7">
    <location>
        <begin position="154"/>
        <end position="186"/>
    </location>
</feature>
<evidence type="ECO:0000256" key="3">
    <source>
        <dbReference type="ARBA" id="ARBA00022737"/>
    </source>
</evidence>
<feature type="compositionally biased region" description="Polar residues" evidence="8">
    <location>
        <begin position="28"/>
        <end position="40"/>
    </location>
</feature>
<name>A0A7C8IS46_9PEZI</name>
<feature type="region of interest" description="Disordered" evidence="8">
    <location>
        <begin position="1020"/>
        <end position="1039"/>
    </location>
</feature>
<proteinExistence type="predicted"/>
<feature type="repeat" description="ANK" evidence="7">
    <location>
        <begin position="559"/>
        <end position="580"/>
    </location>
</feature>
<keyword evidence="2 9" id="KW-0812">Transmembrane</keyword>
<dbReference type="SMART" id="SM00248">
    <property type="entry name" value="ANK"/>
    <property type="match status" value="16"/>
</dbReference>
<keyword evidence="3" id="KW-0677">Repeat</keyword>
<evidence type="ECO:0000256" key="5">
    <source>
        <dbReference type="ARBA" id="ARBA00023043"/>
    </source>
</evidence>
<keyword evidence="5 7" id="KW-0040">ANK repeat</keyword>
<dbReference type="SUPFAM" id="SSF144083">
    <property type="entry name" value="Magnesium transport protein CorA, transmembrane region"/>
    <property type="match status" value="1"/>
</dbReference>
<evidence type="ECO:0000256" key="2">
    <source>
        <dbReference type="ARBA" id="ARBA00022692"/>
    </source>
</evidence>
<dbReference type="InParanoid" id="A0A7C8IS46"/>
<feature type="repeat" description="ANK" evidence="7">
    <location>
        <begin position="361"/>
        <end position="393"/>
    </location>
</feature>
<dbReference type="SUPFAM" id="SSF48403">
    <property type="entry name" value="Ankyrin repeat"/>
    <property type="match status" value="2"/>
</dbReference>
<sequence length="1450" mass="162147">MEAPDGLHDNSSSTPASPAVDDGDAGSSHDQPVDSDNSTVADPKRQLEDIIQNNHPDELKVLLNSRDDVLDTLIEYELKVEGDLMTLSLTPLALAAVLGQTSILELLLEHDADVHAEISDIGGTALHLAVRRGHKDIVDRLLSKDVNLNQQDQKGQSPLLLASRYGELDVVTCLLDADADFSLPDNDGDTPFHLAAIFGHQEVLQLLYKRGLDKYINQTNKTSNAPLHVAIRGYGDDTVEWLLNSGAAIDQPGSDGDTPLIIACTRGKEKTTDVLVRRGADIHKRNDKSLTPILAACLNPNRGVISVLHQFGASPLDVDKEDNNTCFHHVVMSSEESTDVIKSVLGLLLSCGADINQPNKYGLSPLSFACMRQRSKYVELLLDFGADINKINHLNGTTALHVVTRKPNDEIVNILLERKADTTVKAHDGRTALIEACVTGQLNQAKALLRNGSKAMVLDRDGDTPLRCALLCGNIQIALEILATEEYYPRNLAVRIPLAERMDDIHKVENHLLEHFDNAKFETPEQLQVVMYWAVSNGALALARKCIEHDEAVLQWDREGNTWLHIASDSGALEIAELLLTMIVKKPEQAAEWANAEAILKQNSRGDSPLTICIDQGHDEVQKLFWNELRRLGSVDTDFIKLCPAIADGILELLAIYEKPGYEDVLIELLQRWYDGGDGSPDHNTALHWAVRRRKVVVVWWLLSKGGYSSGAIESAQKLVSSPSGDDDCCDHILKLLLYPPPLLDRVPNPNKEHIRTFKAGVGTIDAPELDSLGHIVDILSDGKSISIPYGRHRVRDIIYGAGPESLMKNAENDLRQHDLNVLKGALGDRVPEQSEKSYELVPDWMKSISSQQNNCDQDLLVRWIHLPVNEVRVPKFTFARNTVTLTNERRVVAPDARLSEPAIARFEAIGNRSHDLDEPFQPKLERTSRGHSRTRKIKTTTRAGTYADLEGMPYLTIGSYGCIDHGPVTNAPKVFDESNNNRNSRRIRHTPMTLDQYYYPTITDTSVRDDDQVLSKFLQKKREQEEHENPPKYNDSKSADKKILTVSNLWVWILDGGTIITATTASPDQKSPRSLQEINGNLLEAALRNILYNKDKSVFEGAVSVYSVMELILGAATGLFIEKSVITPDQSAKGPIEIFRESIREVANEETSLFLGFLNKLRREAGGQQEQLGQKLGYKPPDVSALSDPHHVISSEMELLYTIRDIRDELQMLRSLAEDQEIVWEQAFAFIYLKDEARRFEFYTPTDVKEDLDTMLLEADKIEKYINTLLDLRQAEYGRLEANDSARLSKIIFVFTVITIVFLPLSFLSSLFALDVSVFPHEAGSLKYQGWWLFPILFGVTAIVSGPTIFLAWKLDAISARFKRLEAIPASFKKLEAISAFKRRETTKDGETAPHTAETTRWAESLRRRLRSKDDKNDIIPLSSRNVPHSQDYQDQNILHKILRALRRT</sequence>
<dbReference type="InterPro" id="IPR002523">
    <property type="entry name" value="MgTranspt_CorA/ZnTranspt_ZntB"/>
</dbReference>
<evidence type="ECO:0000256" key="9">
    <source>
        <dbReference type="SAM" id="Phobius"/>
    </source>
</evidence>
<dbReference type="GO" id="GO:0046873">
    <property type="term" value="F:metal ion transmembrane transporter activity"/>
    <property type="evidence" value="ECO:0007669"/>
    <property type="project" value="InterPro"/>
</dbReference>
<comment type="caution">
    <text evidence="10">The sequence shown here is derived from an EMBL/GenBank/DDBJ whole genome shotgun (WGS) entry which is preliminary data.</text>
</comment>
<evidence type="ECO:0000256" key="8">
    <source>
        <dbReference type="SAM" id="MobiDB-lite"/>
    </source>
</evidence>
<dbReference type="PANTHER" id="PTHR24178">
    <property type="entry name" value="MOLTING PROTEIN MLT-4"/>
    <property type="match status" value="1"/>
</dbReference>
<dbReference type="InterPro" id="IPR036770">
    <property type="entry name" value="Ankyrin_rpt-contain_sf"/>
</dbReference>
<protein>
    <submittedName>
        <fullName evidence="10">Uncharacterized protein</fullName>
    </submittedName>
</protein>
<dbReference type="EMBL" id="WUBL01000063">
    <property type="protein sequence ID" value="KAF2967705.1"/>
    <property type="molecule type" value="Genomic_DNA"/>
</dbReference>
<feature type="repeat" description="ANK" evidence="7">
    <location>
        <begin position="121"/>
        <end position="153"/>
    </location>
</feature>
<feature type="compositionally biased region" description="Basic and acidic residues" evidence="8">
    <location>
        <begin position="1021"/>
        <end position="1039"/>
    </location>
</feature>
<feature type="repeat" description="ANK" evidence="7">
    <location>
        <begin position="187"/>
        <end position="219"/>
    </location>
</feature>
<dbReference type="PRINTS" id="PR01415">
    <property type="entry name" value="ANKYRIN"/>
</dbReference>
<comment type="subcellular location">
    <subcellularLocation>
        <location evidence="1">Membrane</location>
        <topology evidence="1">Multi-pass membrane protein</topology>
    </subcellularLocation>
</comment>
<dbReference type="Pfam" id="PF12796">
    <property type="entry name" value="Ank_2"/>
    <property type="match status" value="2"/>
</dbReference>
<feature type="repeat" description="ANK" evidence="7">
    <location>
        <begin position="395"/>
        <end position="427"/>
    </location>
</feature>
<dbReference type="Pfam" id="PF01544">
    <property type="entry name" value="CorA"/>
    <property type="match status" value="1"/>
</dbReference>
<dbReference type="PROSITE" id="PS50088">
    <property type="entry name" value="ANK_REPEAT"/>
    <property type="match status" value="10"/>
</dbReference>
<feature type="transmembrane region" description="Helical" evidence="9">
    <location>
        <begin position="1333"/>
        <end position="1354"/>
    </location>
</feature>
<evidence type="ECO:0000256" key="6">
    <source>
        <dbReference type="ARBA" id="ARBA00023136"/>
    </source>
</evidence>
<evidence type="ECO:0000256" key="1">
    <source>
        <dbReference type="ARBA" id="ARBA00004141"/>
    </source>
</evidence>
<keyword evidence="4 9" id="KW-1133">Transmembrane helix</keyword>
<keyword evidence="11" id="KW-1185">Reference proteome</keyword>
<dbReference type="PROSITE" id="PS50297">
    <property type="entry name" value="ANK_REP_REGION"/>
    <property type="match status" value="8"/>
</dbReference>
<dbReference type="GO" id="GO:0016020">
    <property type="term" value="C:membrane"/>
    <property type="evidence" value="ECO:0007669"/>
    <property type="project" value="UniProtKB-SubCell"/>
</dbReference>